<organism evidence="3 4">
    <name type="scientific">Methylomarinovum caldicuralii</name>
    <dbReference type="NCBI Taxonomy" id="438856"/>
    <lineage>
        <taxon>Bacteria</taxon>
        <taxon>Pseudomonadati</taxon>
        <taxon>Pseudomonadota</taxon>
        <taxon>Gammaproteobacteria</taxon>
        <taxon>Methylococcales</taxon>
        <taxon>Methylothermaceae</taxon>
        <taxon>Methylomarinovum</taxon>
    </lineage>
</organism>
<evidence type="ECO:0000259" key="2">
    <source>
        <dbReference type="Pfam" id="PF07282"/>
    </source>
</evidence>
<accession>A0AAU9CXS7</accession>
<dbReference type="InterPro" id="IPR010095">
    <property type="entry name" value="Cas12f1-like_TNB"/>
</dbReference>
<dbReference type="RefSeq" id="WP_317705180.1">
    <property type="nucleotide sequence ID" value="NZ_AP024714.1"/>
</dbReference>
<name>A0AAU9CXS7_9GAMM</name>
<dbReference type="AlphaFoldDB" id="A0AAU9CXS7"/>
<dbReference type="EMBL" id="AP024714">
    <property type="protein sequence ID" value="BCX82792.1"/>
    <property type="molecule type" value="Genomic_DNA"/>
</dbReference>
<sequence>MEAVVAAYRQTARAILRRKWRLLLETGRLDKNAQVKPIVSPLSERYKQTVQYQMVALLKGWLGNRQNDFINLVRGADLDAATRMQLCYINKYQKWFCREVRMQGKPLPAEVLKLARQIIKRTFRRHRLPDVRHIQLHLDQKVAKVLPKAPDKASYFDYWIKLATLDKGKPIFIPLKSNPYFDAVEGPLKQFCQIHLKDGGIQVYLLKDVPVRDYHPKVEQIALDVGLNCLFATDRGDLLGRNFLDRLIGYDKVLTELARNRQRQGLRLRDSKRYVRLTEKLRQWLKNEVNRLLNHVVAQYRPRQIVLERLDFRSPKLSRRMNRLVSRFGKRYIREKPQSLEALYGIETVWVNPAYTSRTCSACGYVDPRNRKSQAALTCAFCGRKQHADVNAARNIRQRSSWPNGGIYLSQKTLLKALLAQFLERWGERRRSDRSESSPRCRSPAAKRRDCLNANPYFCRVGLDPTALA</sequence>
<dbReference type="Pfam" id="PF07282">
    <property type="entry name" value="Cas12f1-like_TNB"/>
    <property type="match status" value="1"/>
</dbReference>
<dbReference type="NCBIfam" id="NF040570">
    <property type="entry name" value="guided_TnpB"/>
    <property type="match status" value="1"/>
</dbReference>
<proteinExistence type="predicted"/>
<dbReference type="Proteomes" id="UP001321825">
    <property type="component" value="Chromosome"/>
</dbReference>
<feature type="domain" description="Cas12f1-like TNB" evidence="2">
    <location>
        <begin position="342"/>
        <end position="396"/>
    </location>
</feature>
<reference evidence="4" key="1">
    <citation type="journal article" date="2024" name="Int. J. Syst. Evol. Microbiol.">
        <title>Methylomarinovum tepidoasis sp. nov., a moderately thermophilic methanotroph of the family Methylothermaceae isolated from a deep-sea hydrothermal field.</title>
        <authorList>
            <person name="Hirayama H."/>
            <person name="Takaki Y."/>
            <person name="Abe M."/>
            <person name="Miyazaki M."/>
            <person name="Uematsu K."/>
            <person name="Matsui Y."/>
            <person name="Takai K."/>
        </authorList>
    </citation>
    <scope>NUCLEOTIDE SEQUENCE [LARGE SCALE GENOMIC DNA]</scope>
    <source>
        <strain evidence="4">IT-9</strain>
    </source>
</reference>
<evidence type="ECO:0000256" key="1">
    <source>
        <dbReference type="ARBA" id="ARBA00023125"/>
    </source>
</evidence>
<dbReference type="GO" id="GO:0003677">
    <property type="term" value="F:DNA binding"/>
    <property type="evidence" value="ECO:0007669"/>
    <property type="project" value="UniProtKB-KW"/>
</dbReference>
<keyword evidence="4" id="KW-1185">Reference proteome</keyword>
<protein>
    <submittedName>
        <fullName evidence="3">Transposase</fullName>
    </submittedName>
</protein>
<keyword evidence="1" id="KW-0238">DNA-binding</keyword>
<dbReference type="KEGG" id="mcau:MIT9_P2380"/>
<gene>
    <name evidence="3" type="ORF">MIT9_P2380</name>
</gene>
<evidence type="ECO:0000313" key="4">
    <source>
        <dbReference type="Proteomes" id="UP001321825"/>
    </source>
</evidence>
<evidence type="ECO:0000313" key="3">
    <source>
        <dbReference type="EMBL" id="BCX82792.1"/>
    </source>
</evidence>